<sequence>MSTAAEAEHAPRPWERRPTDTDQMWDGFVRYRDMGSMFGERPGRRSLRLVAEAAGIQLSQAAVWSTEHGWKERCTLYDMHLDSLALETTEKTIREMNKRHARSAMMLQRFAGTEIGKLAAKAEERTHDPVDDAKPADVSRIMETGIKLERLSRGEATERTENSDGLDLSKLDVEELKELKRLKEKASA</sequence>
<gene>
    <name evidence="2" type="ORF">LCGC14_0375180</name>
</gene>
<organism evidence="2">
    <name type="scientific">marine sediment metagenome</name>
    <dbReference type="NCBI Taxonomy" id="412755"/>
    <lineage>
        <taxon>unclassified sequences</taxon>
        <taxon>metagenomes</taxon>
        <taxon>ecological metagenomes</taxon>
    </lineage>
</organism>
<proteinExistence type="predicted"/>
<accession>A0A0F9VR67</accession>
<dbReference type="EMBL" id="LAZR01000301">
    <property type="protein sequence ID" value="KKN75961.1"/>
    <property type="molecule type" value="Genomic_DNA"/>
</dbReference>
<protein>
    <submittedName>
        <fullName evidence="2">Uncharacterized protein</fullName>
    </submittedName>
</protein>
<name>A0A0F9VR67_9ZZZZ</name>
<feature type="compositionally biased region" description="Basic and acidic residues" evidence="1">
    <location>
        <begin position="1"/>
        <end position="20"/>
    </location>
</feature>
<evidence type="ECO:0000313" key="2">
    <source>
        <dbReference type="EMBL" id="KKN75961.1"/>
    </source>
</evidence>
<reference evidence="2" key="1">
    <citation type="journal article" date="2015" name="Nature">
        <title>Complex archaea that bridge the gap between prokaryotes and eukaryotes.</title>
        <authorList>
            <person name="Spang A."/>
            <person name="Saw J.H."/>
            <person name="Jorgensen S.L."/>
            <person name="Zaremba-Niedzwiedzka K."/>
            <person name="Martijn J."/>
            <person name="Lind A.E."/>
            <person name="van Eijk R."/>
            <person name="Schleper C."/>
            <person name="Guy L."/>
            <person name="Ettema T.J."/>
        </authorList>
    </citation>
    <scope>NUCLEOTIDE SEQUENCE</scope>
</reference>
<comment type="caution">
    <text evidence="2">The sequence shown here is derived from an EMBL/GenBank/DDBJ whole genome shotgun (WGS) entry which is preliminary data.</text>
</comment>
<feature type="region of interest" description="Disordered" evidence="1">
    <location>
        <begin position="1"/>
        <end position="21"/>
    </location>
</feature>
<dbReference type="AlphaFoldDB" id="A0A0F9VR67"/>
<evidence type="ECO:0000256" key="1">
    <source>
        <dbReference type="SAM" id="MobiDB-lite"/>
    </source>
</evidence>